<dbReference type="GeneID" id="92367232"/>
<dbReference type="Pfam" id="PF03381">
    <property type="entry name" value="CDC50"/>
    <property type="match status" value="2"/>
</dbReference>
<dbReference type="PANTHER" id="PTHR10926">
    <property type="entry name" value="CELL CYCLE CONTROL PROTEIN 50"/>
    <property type="match status" value="1"/>
</dbReference>
<keyword evidence="5 6" id="KW-0472">Membrane</keyword>
<comment type="subcellular location">
    <subcellularLocation>
        <location evidence="1">Membrane</location>
        <topology evidence="1">Multi-pass membrane protein</topology>
    </subcellularLocation>
</comment>
<comment type="caution">
    <text evidence="7">The sequence shown here is derived from an EMBL/GenBank/DDBJ whole genome shotgun (WGS) entry which is preliminary data.</text>
</comment>
<dbReference type="GO" id="GO:0005886">
    <property type="term" value="C:plasma membrane"/>
    <property type="evidence" value="ECO:0007669"/>
    <property type="project" value="TreeGrafter"/>
</dbReference>
<feature type="transmembrane region" description="Helical" evidence="6">
    <location>
        <begin position="106"/>
        <end position="123"/>
    </location>
</feature>
<keyword evidence="4 6" id="KW-1133">Transmembrane helix</keyword>
<evidence type="ECO:0000313" key="7">
    <source>
        <dbReference type="EMBL" id="OII75803.1"/>
    </source>
</evidence>
<evidence type="ECO:0000313" key="8">
    <source>
        <dbReference type="Proteomes" id="UP000186804"/>
    </source>
</evidence>
<reference evidence="7 8" key="1">
    <citation type="submission" date="2016-10" db="EMBL/GenBank/DDBJ databases">
        <title>Reductive evolution of mitochondrial metabolism and differential evolution of invasion-related proteins in Cryptosporidium.</title>
        <authorList>
            <person name="Liu S."/>
            <person name="Roellig D.M."/>
            <person name="Guo Y."/>
            <person name="Li N."/>
            <person name="Frace M.A."/>
            <person name="Tang K."/>
            <person name="Zhang L."/>
            <person name="Feng Y."/>
            <person name="Xiao L."/>
        </authorList>
    </citation>
    <scope>NUCLEOTIDE SEQUENCE [LARGE SCALE GENOMIC DNA]</scope>
    <source>
        <strain evidence="7">30847</strain>
    </source>
</reference>
<dbReference type="GO" id="GO:0005783">
    <property type="term" value="C:endoplasmic reticulum"/>
    <property type="evidence" value="ECO:0007669"/>
    <property type="project" value="TreeGrafter"/>
</dbReference>
<evidence type="ECO:0000256" key="4">
    <source>
        <dbReference type="ARBA" id="ARBA00022989"/>
    </source>
</evidence>
<evidence type="ECO:0000256" key="3">
    <source>
        <dbReference type="ARBA" id="ARBA00022692"/>
    </source>
</evidence>
<dbReference type="EMBL" id="LRBS01000085">
    <property type="protein sequence ID" value="OII75803.1"/>
    <property type="molecule type" value="Genomic_DNA"/>
</dbReference>
<comment type="similarity">
    <text evidence="2">Belongs to the CDC50/LEM3 family.</text>
</comment>
<evidence type="ECO:0008006" key="9">
    <source>
        <dbReference type="Google" id="ProtNLM"/>
    </source>
</evidence>
<name>A0A1J4MQT6_9CRYT</name>
<keyword evidence="8" id="KW-1185">Reference proteome</keyword>
<evidence type="ECO:0000256" key="6">
    <source>
        <dbReference type="SAM" id="Phobius"/>
    </source>
</evidence>
<organism evidence="7 8">
    <name type="scientific">Cryptosporidium andersoni</name>
    <dbReference type="NCBI Taxonomy" id="117008"/>
    <lineage>
        <taxon>Eukaryota</taxon>
        <taxon>Sar</taxon>
        <taxon>Alveolata</taxon>
        <taxon>Apicomplexa</taxon>
        <taxon>Conoidasida</taxon>
        <taxon>Coccidia</taxon>
        <taxon>Eucoccidiorida</taxon>
        <taxon>Eimeriorina</taxon>
        <taxon>Cryptosporidiidae</taxon>
        <taxon>Cryptosporidium</taxon>
    </lineage>
</organism>
<dbReference type="PANTHER" id="PTHR10926:SF0">
    <property type="entry name" value="CDC50, ISOFORM A"/>
    <property type="match status" value="1"/>
</dbReference>
<protein>
    <recommendedName>
        <fullName evidence="9">LEM3 CDC50 family protein</fullName>
    </recommendedName>
</protein>
<dbReference type="Proteomes" id="UP000186804">
    <property type="component" value="Unassembled WGS sequence"/>
</dbReference>
<accession>A0A1J4MQT6</accession>
<dbReference type="RefSeq" id="XP_067067649.1">
    <property type="nucleotide sequence ID" value="XM_067213275.1"/>
</dbReference>
<feature type="transmembrane region" description="Helical" evidence="6">
    <location>
        <begin position="435"/>
        <end position="454"/>
    </location>
</feature>
<keyword evidence="3 6" id="KW-0812">Transmembrane</keyword>
<dbReference type="VEuPathDB" id="CryptoDB:cand_030480"/>
<dbReference type="InterPro" id="IPR005045">
    <property type="entry name" value="CDC50/LEM3_fam"/>
</dbReference>
<evidence type="ECO:0000256" key="5">
    <source>
        <dbReference type="ARBA" id="ARBA00023136"/>
    </source>
</evidence>
<evidence type="ECO:0000256" key="2">
    <source>
        <dbReference type="ARBA" id="ARBA00009457"/>
    </source>
</evidence>
<proteinExistence type="inferred from homology"/>
<sequence>MNNFIKKLSFKKEKDWKESERWHIFQEWRSSRGSVESIISPTPNDHISSGEDNRTNEKIRDLEDITEDIQLSYGEPYSNSTKISFIDGALCDVSSVGFTIYASCRIYFIILSGFFFLLSILLAEESWSKSVYIKIPYDSINNKVPELKSKYKKDDKTSMISKESPEFLNNLYNEMRSNIIFHIDQTLHDPIYIYYGLNQFYSNTKNFVSSKPSEVFGPGYKCTHLENISDILRYRPDLRVLFEEFFRVPKNFDFNIIDDYFSEKDLGNKIFGFQKVNPKISNIFCGIAIYSLFTDEFDIFSRDYPNEKIPIQRYLGNLEEQWKHRLFQNFRYHVNNKLRNFYISNSVDIQNKIHDDKPPLLSLLLARWWTQHVSSNFIKIYGVISSSIGFDSCYDFILYPGNYGVDIYNVFPSNLWGSEKYLLLMNLSIFGGKQYIAAFLCLFISLFYCVLLYLDPKTVQKFILDTSIPETSPNINPLI</sequence>
<gene>
    <name evidence="7" type="ORF">cand_030480</name>
</gene>
<dbReference type="OrthoDB" id="340608at2759"/>
<dbReference type="AlphaFoldDB" id="A0A1J4MQT6"/>
<evidence type="ECO:0000256" key="1">
    <source>
        <dbReference type="ARBA" id="ARBA00004141"/>
    </source>
</evidence>
<dbReference type="GO" id="GO:0005794">
    <property type="term" value="C:Golgi apparatus"/>
    <property type="evidence" value="ECO:0007669"/>
    <property type="project" value="TreeGrafter"/>
</dbReference>